<evidence type="ECO:0000313" key="2">
    <source>
        <dbReference type="Proteomes" id="UP001497700"/>
    </source>
</evidence>
<dbReference type="Proteomes" id="UP001497700">
    <property type="component" value="Unassembled WGS sequence"/>
</dbReference>
<proteinExistence type="predicted"/>
<gene>
    <name evidence="1" type="ORF">F4820DRAFT_405502</name>
</gene>
<sequence length="731" mass="78837">MASTMRSNDLENVSIAEATIDQLSKALSSGQITSVELVAAYLNRIAAYDRRGPRLNSTPVLNPGCFVEAGKCDKTRSSDGAKCRSPLYGIPFTVKDSFKVAGLTAAAGSPAFANLIAQNDSFAVEALRKHGAIVLGKTNMPPMAIGGCQRGLYGRAESPYNPDYLPAAWHSGSSSGSGVAVSASLCAFGLGEETVSSGRSPASNCGLVAYTPSRGLISIRGNWPLFPLRDTVVPHTRSVRDILHVLDALVTEDKTPNGDLWKSQNFVRLPDLNSIRPKSFIDLASPGGLTGRRLGIPKMYIGKDSETADPIQVRQSILELVSNARTVLAGLGATCIEVELPVVSAYEKDRPDTQNLVERGMLPPGWNEIEINDFVSASWDEFLRINGDANYPSLSNVDPWVIHADPPEAVDTRRTSVAHDGQDKILYDYIVNRVRERRMPQDPLDFDQLPEVCVGLESARRELFEQWLSDQGLDGIVFPANADVAPSNADVDEVSSEIAWRNGTVFSNMNHVMRHLGIPSVTVTMGTMEDIGMPAGLTFAGPAYSDTELLKWAFDYENASTMRIAPSSTPELSSPSTITQFYGEGVENKPCPSEIVSEPQSISIKLSGDAVLNPSGSVNLNIEVSISTLSSSSPGIENSNKPCSTPGDCGMHLALTLTVDSRYPVTFEDQIDSAPKSFKASMEIPASERRGARFQSSLVVAVVTGVPLQRADGINKRVVEGSYIEVPYRYL</sequence>
<protein>
    <submittedName>
        <fullName evidence="1">Amidase signature domain-containing protein</fullName>
    </submittedName>
</protein>
<reference evidence="1 2" key="1">
    <citation type="journal article" date="2022" name="New Phytol.">
        <title>Ecological generalism drives hyperdiversity of secondary metabolite gene clusters in xylarialean endophytes.</title>
        <authorList>
            <person name="Franco M.E.E."/>
            <person name="Wisecaver J.H."/>
            <person name="Arnold A.E."/>
            <person name="Ju Y.M."/>
            <person name="Slot J.C."/>
            <person name="Ahrendt S."/>
            <person name="Moore L.P."/>
            <person name="Eastman K.E."/>
            <person name="Scott K."/>
            <person name="Konkel Z."/>
            <person name="Mondo S.J."/>
            <person name="Kuo A."/>
            <person name="Hayes R.D."/>
            <person name="Haridas S."/>
            <person name="Andreopoulos B."/>
            <person name="Riley R."/>
            <person name="LaButti K."/>
            <person name="Pangilinan J."/>
            <person name="Lipzen A."/>
            <person name="Amirebrahimi M."/>
            <person name="Yan J."/>
            <person name="Adam C."/>
            <person name="Keymanesh K."/>
            <person name="Ng V."/>
            <person name="Louie K."/>
            <person name="Northen T."/>
            <person name="Drula E."/>
            <person name="Henrissat B."/>
            <person name="Hsieh H.M."/>
            <person name="Youens-Clark K."/>
            <person name="Lutzoni F."/>
            <person name="Miadlikowska J."/>
            <person name="Eastwood D.C."/>
            <person name="Hamelin R.C."/>
            <person name="Grigoriev I.V."/>
            <person name="U'Ren J.M."/>
        </authorList>
    </citation>
    <scope>NUCLEOTIDE SEQUENCE [LARGE SCALE GENOMIC DNA]</scope>
    <source>
        <strain evidence="1 2">CBS 119005</strain>
    </source>
</reference>
<evidence type="ECO:0000313" key="1">
    <source>
        <dbReference type="EMBL" id="KAI4869926.1"/>
    </source>
</evidence>
<dbReference type="EMBL" id="MU393427">
    <property type="protein sequence ID" value="KAI4869926.1"/>
    <property type="molecule type" value="Genomic_DNA"/>
</dbReference>
<name>A0ACB9ZEC5_9PEZI</name>
<accession>A0ACB9ZEC5</accession>
<keyword evidence="2" id="KW-1185">Reference proteome</keyword>
<organism evidence="1 2">
    <name type="scientific">Hypoxylon rubiginosum</name>
    <dbReference type="NCBI Taxonomy" id="110542"/>
    <lineage>
        <taxon>Eukaryota</taxon>
        <taxon>Fungi</taxon>
        <taxon>Dikarya</taxon>
        <taxon>Ascomycota</taxon>
        <taxon>Pezizomycotina</taxon>
        <taxon>Sordariomycetes</taxon>
        <taxon>Xylariomycetidae</taxon>
        <taxon>Xylariales</taxon>
        <taxon>Hypoxylaceae</taxon>
        <taxon>Hypoxylon</taxon>
    </lineage>
</organism>
<comment type="caution">
    <text evidence="1">The sequence shown here is derived from an EMBL/GenBank/DDBJ whole genome shotgun (WGS) entry which is preliminary data.</text>
</comment>